<reference evidence="3" key="1">
    <citation type="journal article" date="2010" name="Nature">
        <title>The Amphimedon queenslandica genome and the evolution of animal complexity.</title>
        <authorList>
            <person name="Srivastava M."/>
            <person name="Simakov O."/>
            <person name="Chapman J."/>
            <person name="Fahey B."/>
            <person name="Gauthier M.E."/>
            <person name="Mitros T."/>
            <person name="Richards G.S."/>
            <person name="Conaco C."/>
            <person name="Dacre M."/>
            <person name="Hellsten U."/>
            <person name="Larroux C."/>
            <person name="Putnam N.H."/>
            <person name="Stanke M."/>
            <person name="Adamska M."/>
            <person name="Darling A."/>
            <person name="Degnan S.M."/>
            <person name="Oakley T.H."/>
            <person name="Plachetzki D.C."/>
            <person name="Zhai Y."/>
            <person name="Adamski M."/>
            <person name="Calcino A."/>
            <person name="Cummins S.F."/>
            <person name="Goodstein D.M."/>
            <person name="Harris C."/>
            <person name="Jackson D.J."/>
            <person name="Leys S.P."/>
            <person name="Shu S."/>
            <person name="Woodcroft B.J."/>
            <person name="Vervoort M."/>
            <person name="Kosik K.S."/>
            <person name="Manning G."/>
            <person name="Degnan B.M."/>
            <person name="Rokhsar D.S."/>
        </authorList>
    </citation>
    <scope>NUCLEOTIDE SEQUENCE [LARGE SCALE GENOMIC DNA]</scope>
</reference>
<feature type="compositionally biased region" description="Polar residues" evidence="1">
    <location>
        <begin position="292"/>
        <end position="303"/>
    </location>
</feature>
<proteinExistence type="predicted"/>
<dbReference type="EnsemblMetazoa" id="XM_020003131.1">
    <property type="protein sequence ID" value="XP_019858690.1"/>
    <property type="gene ID" value="LOC109586900"/>
</dbReference>
<feature type="region of interest" description="Disordered" evidence="1">
    <location>
        <begin position="16"/>
        <end position="52"/>
    </location>
</feature>
<keyword evidence="3" id="KW-1185">Reference proteome</keyword>
<dbReference type="InParanoid" id="A0A1X7TN11"/>
<dbReference type="Proteomes" id="UP000007879">
    <property type="component" value="Unassembled WGS sequence"/>
</dbReference>
<accession>A0A1X7TN11</accession>
<reference evidence="2" key="2">
    <citation type="submission" date="2017-05" db="UniProtKB">
        <authorList>
            <consortium name="EnsemblMetazoa"/>
        </authorList>
    </citation>
    <scope>IDENTIFICATION</scope>
</reference>
<dbReference type="KEGG" id="aqu:109586900"/>
<evidence type="ECO:0000313" key="3">
    <source>
        <dbReference type="Proteomes" id="UP000007879"/>
    </source>
</evidence>
<feature type="compositionally biased region" description="Polar residues" evidence="1">
    <location>
        <begin position="166"/>
        <end position="181"/>
    </location>
</feature>
<evidence type="ECO:0000256" key="1">
    <source>
        <dbReference type="SAM" id="MobiDB-lite"/>
    </source>
</evidence>
<dbReference type="EnsemblMetazoa" id="Aqu2.1.16335_001">
    <property type="protein sequence ID" value="Aqu2.1.16335_001"/>
    <property type="gene ID" value="Aqu2.1.16335"/>
</dbReference>
<protein>
    <submittedName>
        <fullName evidence="2">Uncharacterized protein</fullName>
    </submittedName>
</protein>
<feature type="region of interest" description="Disordered" evidence="1">
    <location>
        <begin position="115"/>
        <end position="145"/>
    </location>
</feature>
<gene>
    <name evidence="2" type="primary">109586900</name>
</gene>
<dbReference type="AlphaFoldDB" id="A0A1X7TN11"/>
<evidence type="ECO:0000313" key="2">
    <source>
        <dbReference type="EnsemblMetazoa" id="Aqu2.1.16335_001"/>
    </source>
</evidence>
<feature type="region of interest" description="Disordered" evidence="1">
    <location>
        <begin position="166"/>
        <end position="222"/>
    </location>
</feature>
<feature type="compositionally biased region" description="Basic and acidic residues" evidence="1">
    <location>
        <begin position="274"/>
        <end position="283"/>
    </location>
</feature>
<name>A0A1X7TN11_AMPQE</name>
<feature type="region of interest" description="Disordered" evidence="1">
    <location>
        <begin position="238"/>
        <end position="329"/>
    </location>
</feature>
<sequence>MSFGFHLKNVVDESAAFEGTGNNQDDVGQPPPANPPASTFSHSTDTLDEKHELASKLPDTSFGFKHDGLKVTSVDENTKGHEVLPPFISDDQILPAANTANKDLHSYNNKALLPPLVNKDSPHGEGSLSYPFSSGESSNDKAPLAKQPLHSFNDEATLTSEKSLQSLTDQVPQPTVASEKSPNMADATPPSAAKKDSLYSTNDKVAPQPSVASEKSANDDACQLSASSDLSLYSSNFGASPSSATNGKAEPQLPVTREESFHSPNGEGPQPSKASEESLHSPKNETVPPQPTVTGEKSLQLLSDNLPLPEPTVVGNYDKSPLPPPGHHTDENFSVPDGEEYCHIAPLVETQKLPIIFKNGLTVYFDKKTYRFDIAEAPFQVNPRKRLKSLIGSTFEICTIENNSNDHVRCHDLRKKGQEGLKYFIDEIYEPNEHIVALLLINSADNFTLDLQLELDNVIVNIPVYIISSVHGDEAIHLIEESSGSGCRCEFTLTNSEVEGKPRQNYGKCLNAFSFYL</sequence>
<organism evidence="2">
    <name type="scientific">Amphimedon queenslandica</name>
    <name type="common">Sponge</name>
    <dbReference type="NCBI Taxonomy" id="400682"/>
    <lineage>
        <taxon>Eukaryota</taxon>
        <taxon>Metazoa</taxon>
        <taxon>Porifera</taxon>
        <taxon>Demospongiae</taxon>
        <taxon>Heteroscleromorpha</taxon>
        <taxon>Haplosclerida</taxon>
        <taxon>Niphatidae</taxon>
        <taxon>Amphimedon</taxon>
    </lineage>
</organism>